<dbReference type="HOGENOM" id="CLU_023403_2_0_6"/>
<dbReference type="RefSeq" id="WP_002685319.1">
    <property type="nucleotide sequence ID" value="NZ_JH600070.1"/>
</dbReference>
<dbReference type="Pfam" id="PF04349">
    <property type="entry name" value="MdoG"/>
    <property type="match status" value="1"/>
</dbReference>
<evidence type="ECO:0000313" key="9">
    <source>
        <dbReference type="EMBL" id="EIJ42407.1"/>
    </source>
</evidence>
<dbReference type="GO" id="GO:0030288">
    <property type="term" value="C:outer membrane-bounded periplasmic space"/>
    <property type="evidence" value="ECO:0007669"/>
    <property type="project" value="TreeGrafter"/>
</dbReference>
<evidence type="ECO:0000256" key="2">
    <source>
        <dbReference type="ARBA" id="ARBA00005001"/>
    </source>
</evidence>
<dbReference type="InterPro" id="IPR011013">
    <property type="entry name" value="Gal_mutarotase_sf_dom"/>
</dbReference>
<dbReference type="InterPro" id="IPR013783">
    <property type="entry name" value="Ig-like_fold"/>
</dbReference>
<comment type="similarity">
    <text evidence="3">Belongs to the OpgD/OpgG family.</text>
</comment>
<dbReference type="eggNOG" id="COG3131">
    <property type="taxonomic scope" value="Bacteria"/>
</dbReference>
<proteinExistence type="inferred from homology"/>
<evidence type="ECO:0000256" key="5">
    <source>
        <dbReference type="ARBA" id="ARBA00022729"/>
    </source>
</evidence>
<feature type="signal peptide" evidence="7">
    <location>
        <begin position="1"/>
        <end position="27"/>
    </location>
</feature>
<comment type="pathway">
    <text evidence="2">Glycan metabolism; osmoregulated periplasmic glucan (OPG) biosynthesis.</text>
</comment>
<dbReference type="AlphaFoldDB" id="I3CFL4"/>
<evidence type="ECO:0000256" key="4">
    <source>
        <dbReference type="ARBA" id="ARBA00015376"/>
    </source>
</evidence>
<reference evidence="9 10" key="1">
    <citation type="submission" date="2011-11" db="EMBL/GenBank/DDBJ databases">
        <title>Improved High-Quality Draft sequence of Beggiatoa alba B18lD.</title>
        <authorList>
            <consortium name="US DOE Joint Genome Institute"/>
            <person name="Lucas S."/>
            <person name="Han J."/>
            <person name="Lapidus A."/>
            <person name="Cheng J.-F."/>
            <person name="Goodwin L."/>
            <person name="Pitluck S."/>
            <person name="Peters L."/>
            <person name="Mikhailova N."/>
            <person name="Held B."/>
            <person name="Detter J.C."/>
            <person name="Han C."/>
            <person name="Tapia R."/>
            <person name="Land M."/>
            <person name="Hauser L."/>
            <person name="Kyrpides N."/>
            <person name="Ivanova N."/>
            <person name="Pagani I."/>
            <person name="Samuel K."/>
            <person name="Teske A."/>
            <person name="Mueller J."/>
            <person name="Woyke T."/>
        </authorList>
    </citation>
    <scope>NUCLEOTIDE SEQUENCE [LARGE SCALE GENOMIC DNA]</scope>
    <source>
        <strain evidence="9 10">B18LD</strain>
    </source>
</reference>
<dbReference type="Gene3D" id="2.70.98.10">
    <property type="match status" value="1"/>
</dbReference>
<dbReference type="InterPro" id="IPR007444">
    <property type="entry name" value="Glucan_biosyn_MdoG_C"/>
</dbReference>
<feature type="domain" description="Glucan biosynthesis periplasmic MdoG C-terminal" evidence="8">
    <location>
        <begin position="43"/>
        <end position="517"/>
    </location>
</feature>
<evidence type="ECO:0000259" key="8">
    <source>
        <dbReference type="Pfam" id="PF04349"/>
    </source>
</evidence>
<dbReference type="InterPro" id="IPR014438">
    <property type="entry name" value="Glucan_biosyn_MdoG/MdoD"/>
</dbReference>
<name>I3CFL4_9GAMM</name>
<evidence type="ECO:0000256" key="7">
    <source>
        <dbReference type="SAM" id="SignalP"/>
    </source>
</evidence>
<keyword evidence="5 7" id="KW-0732">Signal</keyword>
<organism evidence="9 10">
    <name type="scientific">Beggiatoa alba B18LD</name>
    <dbReference type="NCBI Taxonomy" id="395493"/>
    <lineage>
        <taxon>Bacteria</taxon>
        <taxon>Pseudomonadati</taxon>
        <taxon>Pseudomonadota</taxon>
        <taxon>Gammaproteobacteria</taxon>
        <taxon>Thiotrichales</taxon>
        <taxon>Thiotrichaceae</taxon>
        <taxon>Beggiatoa</taxon>
    </lineage>
</organism>
<dbReference type="Gene3D" id="2.60.40.10">
    <property type="entry name" value="Immunoglobulins"/>
    <property type="match status" value="1"/>
</dbReference>
<dbReference type="SUPFAM" id="SSF74650">
    <property type="entry name" value="Galactose mutarotase-like"/>
    <property type="match status" value="1"/>
</dbReference>
<keyword evidence="10" id="KW-1185">Reference proteome</keyword>
<keyword evidence="6" id="KW-0574">Periplasm</keyword>
<sequence>MVKRTVFLLSLASTLSVSPLSMSNSYATPEIPSVETIKVADSFNFANVHRRAAELATQPFKEDTSAALPDYLVNLGYDQYRDLRFRTDKSLWLKDKLPFIARFFHRGFLYNKQVKINIVDEGIISPLEYSRDLFTFGKTELPSDMPATLGFAGFQLFYPLINDENFNEFASFVGASYFRAVGKNQHWGLSARGLAINTGNNEEFPYFSEFWLEKPNKDATSITVYALLESKSVTGAYRFTLSPSIDTVISVKASIFPREKVAKLGISPLTSMFYHGENTDRFQDDFRPEVHDSDGLLMANGSGEWIWRPLNNPQDLRINSFSDDNPRGFGLMQRDRDFNNYQDLESFYHQRPSAWIEPIGQWGKGVVQLVEIPTDAERNDNIVLFWVPEKPIEKGDEVTFEYRIRFMSDDEQLQSGGRVISTRIGRGGSDSLNEKQRKFVIEFSGNALENLPIDTVLDGVVSSTKGKIINKVVQKNPFTKGYRLFFELEVADQDPVELRAFLKRGNDVLTETWSYQWNPTKK</sequence>
<dbReference type="PANTHER" id="PTHR30504">
    <property type="entry name" value="GLUCANS BIOSYNTHESIS PROTEIN"/>
    <property type="match status" value="1"/>
</dbReference>
<gene>
    <name evidence="9" type="ORF">BegalDRAFT_1525</name>
</gene>
<evidence type="ECO:0000313" key="10">
    <source>
        <dbReference type="Proteomes" id="UP000005744"/>
    </source>
</evidence>
<evidence type="ECO:0000256" key="3">
    <source>
        <dbReference type="ARBA" id="ARBA00009284"/>
    </source>
</evidence>
<comment type="subcellular location">
    <subcellularLocation>
        <location evidence="1">Periplasm</location>
    </subcellularLocation>
</comment>
<dbReference type="GO" id="GO:0003824">
    <property type="term" value="F:catalytic activity"/>
    <property type="evidence" value="ECO:0007669"/>
    <property type="project" value="InterPro"/>
</dbReference>
<evidence type="ECO:0000256" key="1">
    <source>
        <dbReference type="ARBA" id="ARBA00004418"/>
    </source>
</evidence>
<dbReference type="FunFam" id="2.70.98.10:FF:000001">
    <property type="entry name" value="Glucans biosynthesis protein G"/>
    <property type="match status" value="1"/>
</dbReference>
<evidence type="ECO:0000256" key="6">
    <source>
        <dbReference type="ARBA" id="ARBA00022764"/>
    </source>
</evidence>
<dbReference type="InterPro" id="IPR014756">
    <property type="entry name" value="Ig_E-set"/>
</dbReference>
<dbReference type="OrthoDB" id="335750at2"/>
<dbReference type="PANTHER" id="PTHR30504:SF4">
    <property type="entry name" value="GLUCANS BIOSYNTHESIS PROTEIN G"/>
    <property type="match status" value="1"/>
</dbReference>
<feature type="chain" id="PRO_5003669493" description="Glucans biosynthesis protein G" evidence="7">
    <location>
        <begin position="28"/>
        <end position="522"/>
    </location>
</feature>
<dbReference type="UniPathway" id="UPA00637"/>
<dbReference type="STRING" id="395493.BegalDRAFT_1525"/>
<dbReference type="GO" id="GO:0051274">
    <property type="term" value="P:beta-glucan biosynthetic process"/>
    <property type="evidence" value="ECO:0007669"/>
    <property type="project" value="TreeGrafter"/>
</dbReference>
<dbReference type="Proteomes" id="UP000005744">
    <property type="component" value="Unassembled WGS sequence"/>
</dbReference>
<dbReference type="EMBL" id="JH600070">
    <property type="protein sequence ID" value="EIJ42407.1"/>
    <property type="molecule type" value="Genomic_DNA"/>
</dbReference>
<dbReference type="InterPro" id="IPR014718">
    <property type="entry name" value="GH-type_carb-bd"/>
</dbReference>
<accession>I3CFL4</accession>
<dbReference type="PIRSF" id="PIRSF006281">
    <property type="entry name" value="MdoG"/>
    <property type="match status" value="1"/>
</dbReference>
<dbReference type="GO" id="GO:0030246">
    <property type="term" value="F:carbohydrate binding"/>
    <property type="evidence" value="ECO:0007669"/>
    <property type="project" value="InterPro"/>
</dbReference>
<protein>
    <recommendedName>
        <fullName evidence="4">Glucans biosynthesis protein G</fullName>
    </recommendedName>
</protein>
<dbReference type="SUPFAM" id="SSF81296">
    <property type="entry name" value="E set domains"/>
    <property type="match status" value="1"/>
</dbReference>